<comment type="caution">
    <text evidence="1">The sequence shown here is derived from an EMBL/GenBank/DDBJ whole genome shotgun (WGS) entry which is preliminary data.</text>
</comment>
<protein>
    <submittedName>
        <fullName evidence="1">Uncharacterized protein</fullName>
    </submittedName>
</protein>
<sequence length="96" mass="11202">MVLPDFMYYISVSDDLSNVMGQCNGEQRNSDFPAWGTVERFDMDSMVMTIYDSMKRPILEQPLKDMMGKFTRKMSQLFMDLSEGARADAFISTFRW</sequence>
<dbReference type="Proteomes" id="UP001055879">
    <property type="component" value="Linkage Group LG03"/>
</dbReference>
<evidence type="ECO:0000313" key="1">
    <source>
        <dbReference type="EMBL" id="KAI3747779.1"/>
    </source>
</evidence>
<evidence type="ECO:0000313" key="2">
    <source>
        <dbReference type="Proteomes" id="UP001055879"/>
    </source>
</evidence>
<reference evidence="1 2" key="2">
    <citation type="journal article" date="2022" name="Mol. Ecol. Resour.">
        <title>The genomes of chicory, endive, great burdock and yacon provide insights into Asteraceae paleo-polyploidization history and plant inulin production.</title>
        <authorList>
            <person name="Fan W."/>
            <person name="Wang S."/>
            <person name="Wang H."/>
            <person name="Wang A."/>
            <person name="Jiang F."/>
            <person name="Liu H."/>
            <person name="Zhao H."/>
            <person name="Xu D."/>
            <person name="Zhang Y."/>
        </authorList>
    </citation>
    <scope>NUCLEOTIDE SEQUENCE [LARGE SCALE GENOMIC DNA]</scope>
    <source>
        <strain evidence="2">cv. Niubang</strain>
    </source>
</reference>
<organism evidence="1 2">
    <name type="scientific">Arctium lappa</name>
    <name type="common">Greater burdock</name>
    <name type="synonym">Lappa major</name>
    <dbReference type="NCBI Taxonomy" id="4217"/>
    <lineage>
        <taxon>Eukaryota</taxon>
        <taxon>Viridiplantae</taxon>
        <taxon>Streptophyta</taxon>
        <taxon>Embryophyta</taxon>
        <taxon>Tracheophyta</taxon>
        <taxon>Spermatophyta</taxon>
        <taxon>Magnoliopsida</taxon>
        <taxon>eudicotyledons</taxon>
        <taxon>Gunneridae</taxon>
        <taxon>Pentapetalae</taxon>
        <taxon>asterids</taxon>
        <taxon>campanulids</taxon>
        <taxon>Asterales</taxon>
        <taxon>Asteraceae</taxon>
        <taxon>Carduoideae</taxon>
        <taxon>Cardueae</taxon>
        <taxon>Arctiinae</taxon>
        <taxon>Arctium</taxon>
    </lineage>
</organism>
<keyword evidence="2" id="KW-1185">Reference proteome</keyword>
<gene>
    <name evidence="1" type="ORF">L6452_10429</name>
</gene>
<dbReference type="EMBL" id="CM042049">
    <property type="protein sequence ID" value="KAI3747779.1"/>
    <property type="molecule type" value="Genomic_DNA"/>
</dbReference>
<reference evidence="2" key="1">
    <citation type="journal article" date="2022" name="Mol. Ecol. Resour.">
        <title>The genomes of chicory, endive, great burdock and yacon provide insights into Asteraceae palaeo-polyploidization history and plant inulin production.</title>
        <authorList>
            <person name="Fan W."/>
            <person name="Wang S."/>
            <person name="Wang H."/>
            <person name="Wang A."/>
            <person name="Jiang F."/>
            <person name="Liu H."/>
            <person name="Zhao H."/>
            <person name="Xu D."/>
            <person name="Zhang Y."/>
        </authorList>
    </citation>
    <scope>NUCLEOTIDE SEQUENCE [LARGE SCALE GENOMIC DNA]</scope>
    <source>
        <strain evidence="2">cv. Niubang</strain>
    </source>
</reference>
<name>A0ACB9DM94_ARCLA</name>
<proteinExistence type="predicted"/>
<accession>A0ACB9DM94</accession>